<feature type="region of interest" description="Disordered" evidence="6">
    <location>
        <begin position="97"/>
        <end position="122"/>
    </location>
</feature>
<dbReference type="InterPro" id="IPR001138">
    <property type="entry name" value="Zn2Cys6_DnaBD"/>
</dbReference>
<dbReference type="InterPro" id="IPR007219">
    <property type="entry name" value="XnlR_reg_dom"/>
</dbReference>
<feature type="compositionally biased region" description="Polar residues" evidence="6">
    <location>
        <begin position="53"/>
        <end position="82"/>
    </location>
</feature>
<evidence type="ECO:0000259" key="7">
    <source>
        <dbReference type="PROSITE" id="PS50048"/>
    </source>
</evidence>
<dbReference type="CDD" id="cd00067">
    <property type="entry name" value="GAL4"/>
    <property type="match status" value="1"/>
</dbReference>
<dbReference type="Gene3D" id="4.10.240.10">
    <property type="entry name" value="Zn(2)-C6 fungal-type DNA-binding domain"/>
    <property type="match status" value="1"/>
</dbReference>
<dbReference type="Pfam" id="PF04082">
    <property type="entry name" value="Fungal_trans"/>
    <property type="match status" value="1"/>
</dbReference>
<dbReference type="PANTHER" id="PTHR47338:SF6">
    <property type="entry name" value="ZN(II)2CYS6 TRANSCRIPTION FACTOR (EUROFUNG)"/>
    <property type="match status" value="1"/>
</dbReference>
<evidence type="ECO:0000256" key="6">
    <source>
        <dbReference type="SAM" id="MobiDB-lite"/>
    </source>
</evidence>
<evidence type="ECO:0000256" key="2">
    <source>
        <dbReference type="ARBA" id="ARBA00022723"/>
    </source>
</evidence>
<dbReference type="Pfam" id="PF00172">
    <property type="entry name" value="Zn_clus"/>
    <property type="match status" value="1"/>
</dbReference>
<evidence type="ECO:0000256" key="5">
    <source>
        <dbReference type="ARBA" id="ARBA00023242"/>
    </source>
</evidence>
<keyword evidence="3" id="KW-0805">Transcription regulation</keyword>
<dbReference type="PRINTS" id="PR00755">
    <property type="entry name" value="AFLATOXINBRP"/>
</dbReference>
<proteinExistence type="predicted"/>
<dbReference type="InterPro" id="IPR036864">
    <property type="entry name" value="Zn2-C6_fun-type_DNA-bd_sf"/>
</dbReference>
<dbReference type="PROSITE" id="PS50048">
    <property type="entry name" value="ZN2_CY6_FUNGAL_2"/>
    <property type="match status" value="1"/>
</dbReference>
<feature type="region of interest" description="Disordered" evidence="6">
    <location>
        <begin position="601"/>
        <end position="623"/>
    </location>
</feature>
<dbReference type="SUPFAM" id="SSF57701">
    <property type="entry name" value="Zn2/Cys6 DNA-binding domain"/>
    <property type="match status" value="1"/>
</dbReference>
<dbReference type="InterPro" id="IPR050815">
    <property type="entry name" value="TF_fung"/>
</dbReference>
<feature type="domain" description="Zn(2)-C6 fungal-type" evidence="7">
    <location>
        <begin position="23"/>
        <end position="53"/>
    </location>
</feature>
<dbReference type="EMBL" id="CAWUOM010000020">
    <property type="protein sequence ID" value="CAK7265840.1"/>
    <property type="molecule type" value="Genomic_DNA"/>
</dbReference>
<evidence type="ECO:0000313" key="8">
    <source>
        <dbReference type="EMBL" id="CAK7265840.1"/>
    </source>
</evidence>
<accession>A0ABP0DFB6</accession>
<sequence length="790" mass="87253">MSSAPVNTTSLAQRKRARRVIQACDNCRRKKAQCPRERPECSSCTRLGQSCRYQSTEASDSRSPNQHVSGRVSGDSQGNASYPRSVEDRIARLEAKLDASQGSFQDRPDAASGSRPEGKAAFDLGLDGSEITADSRNPHGSARFSAASLISTSRPITRLLPSTRVVGEAIRVYFSCCHRQPVWLFEPKSALSTTSPDAVILCILALGTQYSPGVLAGPSGEPLKSPDEYNDAARRAILQDLANSAVNLATLQALCLLSFSNLVSGDVQLASFHVSLAANLMQSAGLDMHRSNDRTPLLESQRRLFWSVQMVNVLCGAPVKIPSTYDIKAPSFAMQTETTATFRRHAGDVQPAPLLPLDPPSIGIRRSGANSERAPPHITSIWLHMVRSASLWSLVRSYIWRCHQNQQHPPKDPRAPWHPDSDYTAIHAQLFDMEGAFPVAFRYDASRFMDRPLAELLCHRDFWLPWLKIQVTYHTIHAVLNHPLLYTPRVSQMRPGGPNWFWKASTDLALLHSTWIARILGMAQNKSLPMSDPFFAYASSVAITLHLYWSRASSLSIRTAAKKYIDVCRSVIAELATHWPLCRDMKNNVDQLLTLSFYPRSQSPDVSEHTQTSTQRPISQSPTTLANSVSQIWRILDFAGCQQPNAPMGKSLFHASLKNNLQLHAATPHPIELEDPQVESPPEDFQTLSGDYSGPPDWFASPDVPAATTAAMLPIPPPATASRPVDAQTSEMAYNNQIGHATDDTSFWTPWETAQLIAGSAPPMTLDPFSQLYLSRNAPDYSQWWDAGTL</sequence>
<evidence type="ECO:0000256" key="3">
    <source>
        <dbReference type="ARBA" id="ARBA00023015"/>
    </source>
</evidence>
<evidence type="ECO:0000313" key="9">
    <source>
        <dbReference type="Proteomes" id="UP001642501"/>
    </source>
</evidence>
<dbReference type="PANTHER" id="PTHR47338">
    <property type="entry name" value="ZN(II)2CYS6 TRANSCRIPTION FACTOR (EUROFUNG)-RELATED"/>
    <property type="match status" value="1"/>
</dbReference>
<name>A0ABP0DFB6_9PEZI</name>
<dbReference type="Proteomes" id="UP001642501">
    <property type="component" value="Unassembled WGS sequence"/>
</dbReference>
<reference evidence="8 9" key="1">
    <citation type="submission" date="2024-01" db="EMBL/GenBank/DDBJ databases">
        <authorList>
            <person name="Allen C."/>
            <person name="Tagirdzhanova G."/>
        </authorList>
    </citation>
    <scope>NUCLEOTIDE SEQUENCE [LARGE SCALE GENOMIC DNA]</scope>
    <source>
        <strain evidence="8 9">CBS 573.63</strain>
    </source>
</reference>
<dbReference type="SMART" id="SM00066">
    <property type="entry name" value="GAL4"/>
    <property type="match status" value="1"/>
</dbReference>
<keyword evidence="5" id="KW-0539">Nucleus</keyword>
<protein>
    <recommendedName>
        <fullName evidence="7">Zn(2)-C6 fungal-type domain-containing protein</fullName>
    </recommendedName>
</protein>
<feature type="region of interest" description="Disordered" evidence="6">
    <location>
        <begin position="53"/>
        <end position="83"/>
    </location>
</feature>
<keyword evidence="4" id="KW-0804">Transcription</keyword>
<comment type="subcellular location">
    <subcellularLocation>
        <location evidence="1">Nucleus</location>
    </subcellularLocation>
</comment>
<dbReference type="PROSITE" id="PS00463">
    <property type="entry name" value="ZN2_CY6_FUNGAL_1"/>
    <property type="match status" value="1"/>
</dbReference>
<dbReference type="CDD" id="cd12148">
    <property type="entry name" value="fungal_TF_MHR"/>
    <property type="match status" value="1"/>
</dbReference>
<evidence type="ECO:0000256" key="1">
    <source>
        <dbReference type="ARBA" id="ARBA00004123"/>
    </source>
</evidence>
<keyword evidence="9" id="KW-1185">Reference proteome</keyword>
<keyword evidence="2" id="KW-0479">Metal-binding</keyword>
<gene>
    <name evidence="8" type="ORF">SEPCBS57363_001783</name>
</gene>
<evidence type="ECO:0000256" key="4">
    <source>
        <dbReference type="ARBA" id="ARBA00023163"/>
    </source>
</evidence>
<organism evidence="8 9">
    <name type="scientific">Sporothrix epigloea</name>
    <dbReference type="NCBI Taxonomy" id="1892477"/>
    <lineage>
        <taxon>Eukaryota</taxon>
        <taxon>Fungi</taxon>
        <taxon>Dikarya</taxon>
        <taxon>Ascomycota</taxon>
        <taxon>Pezizomycotina</taxon>
        <taxon>Sordariomycetes</taxon>
        <taxon>Sordariomycetidae</taxon>
        <taxon>Ophiostomatales</taxon>
        <taxon>Ophiostomataceae</taxon>
        <taxon>Sporothrix</taxon>
    </lineage>
</organism>
<comment type="caution">
    <text evidence="8">The sequence shown here is derived from an EMBL/GenBank/DDBJ whole genome shotgun (WGS) entry which is preliminary data.</text>
</comment>